<reference evidence="4" key="1">
    <citation type="journal article" date="2019" name="Int. J. Syst. Evol. Microbiol.">
        <title>The Global Catalogue of Microorganisms (GCM) 10K type strain sequencing project: providing services to taxonomists for standard genome sequencing and annotation.</title>
        <authorList>
            <consortium name="The Broad Institute Genomics Platform"/>
            <consortium name="The Broad Institute Genome Sequencing Center for Infectious Disease"/>
            <person name="Wu L."/>
            <person name="Ma J."/>
        </authorList>
    </citation>
    <scope>NUCLEOTIDE SEQUENCE [LARGE SCALE GENOMIC DNA]</scope>
    <source>
        <strain evidence="4">JCM 17986</strain>
    </source>
</reference>
<protein>
    <recommendedName>
        <fullName evidence="2">Amidohydrolase-related domain-containing protein</fullName>
    </recommendedName>
</protein>
<feature type="domain" description="Amidohydrolase-related" evidence="2">
    <location>
        <begin position="20"/>
        <end position="336"/>
    </location>
</feature>
<keyword evidence="1" id="KW-0456">Lyase</keyword>
<dbReference type="Gene3D" id="3.20.20.140">
    <property type="entry name" value="Metal-dependent hydrolases"/>
    <property type="match status" value="1"/>
</dbReference>
<dbReference type="InterPro" id="IPR032465">
    <property type="entry name" value="ACMSD"/>
</dbReference>
<dbReference type="PANTHER" id="PTHR21240">
    <property type="entry name" value="2-AMINO-3-CARBOXYLMUCONATE-6-SEMIALDEHYDE DECARBOXYLASE"/>
    <property type="match status" value="1"/>
</dbReference>
<dbReference type="SUPFAM" id="SSF51556">
    <property type="entry name" value="Metallo-dependent hydrolases"/>
    <property type="match status" value="1"/>
</dbReference>
<dbReference type="Proteomes" id="UP001500466">
    <property type="component" value="Unassembled WGS sequence"/>
</dbReference>
<dbReference type="Pfam" id="PF04909">
    <property type="entry name" value="Amidohydro_2"/>
    <property type="match status" value="1"/>
</dbReference>
<dbReference type="RefSeq" id="WP_345680148.1">
    <property type="nucleotide sequence ID" value="NZ_BAABHS010000041.1"/>
</dbReference>
<accession>A0ABP9I7H3</accession>
<dbReference type="InterPro" id="IPR006680">
    <property type="entry name" value="Amidohydro-rel"/>
</dbReference>
<organism evidence="3 4">
    <name type="scientific">Yinghuangia aomiensis</name>
    <dbReference type="NCBI Taxonomy" id="676205"/>
    <lineage>
        <taxon>Bacteria</taxon>
        <taxon>Bacillati</taxon>
        <taxon>Actinomycetota</taxon>
        <taxon>Actinomycetes</taxon>
        <taxon>Kitasatosporales</taxon>
        <taxon>Streptomycetaceae</taxon>
        <taxon>Yinghuangia</taxon>
    </lineage>
</organism>
<evidence type="ECO:0000259" key="2">
    <source>
        <dbReference type="Pfam" id="PF04909"/>
    </source>
</evidence>
<dbReference type="EMBL" id="BAABHS010000041">
    <property type="protein sequence ID" value="GAA4990815.1"/>
    <property type="molecule type" value="Genomic_DNA"/>
</dbReference>
<proteinExistence type="predicted"/>
<comment type="caution">
    <text evidence="3">The sequence shown here is derived from an EMBL/GenBank/DDBJ whole genome shotgun (WGS) entry which is preliminary data.</text>
</comment>
<evidence type="ECO:0000256" key="1">
    <source>
        <dbReference type="ARBA" id="ARBA00023239"/>
    </source>
</evidence>
<evidence type="ECO:0000313" key="3">
    <source>
        <dbReference type="EMBL" id="GAA4990815.1"/>
    </source>
</evidence>
<sequence>MATNESFVAGGGLEGGPELIDAHTHVMRSEDHGREAFGYFLSRNPRSGHAAEPVAYGTVDELRGIMRRNGVSRSNILMFTWSGQYWRDGQFALPDGQAHAAAAAELRCRIVQRISDNNAWAQEVARENPEFSYFCGVDAVLMSEEQLLAEVEARVAHGALGVKIVPRDMRIRGDDPRLRPLFDWCARQEVPVLTEASGHAGAPSRPAYFEKALSDFPSLKIIFAHCGHNPVFGEGADAEVVDLAQRFPGVAADLSLRLLEVADGHVAPQRLVEFVRDLGTDRVLYGSNYVLAELLQPDVDGSRPQPTRTEASLAAFRALPFTPDEAEAIGSGNFRRITGRSC</sequence>
<name>A0ABP9I7H3_9ACTN</name>
<gene>
    <name evidence="3" type="ORF">GCM10023205_73160</name>
</gene>
<dbReference type="CDD" id="cd01292">
    <property type="entry name" value="metallo-dependent_hydrolases"/>
    <property type="match status" value="1"/>
</dbReference>
<dbReference type="InterPro" id="IPR032466">
    <property type="entry name" value="Metal_Hydrolase"/>
</dbReference>
<keyword evidence="4" id="KW-1185">Reference proteome</keyword>
<evidence type="ECO:0000313" key="4">
    <source>
        <dbReference type="Proteomes" id="UP001500466"/>
    </source>
</evidence>